<dbReference type="GO" id="GO:0008270">
    <property type="term" value="F:zinc ion binding"/>
    <property type="evidence" value="ECO:0007669"/>
    <property type="project" value="InterPro"/>
</dbReference>
<dbReference type="AlphaFoldDB" id="A0A8J9W2L4"/>
<keyword evidence="6" id="KW-0482">Metalloprotease</keyword>
<feature type="compositionally biased region" description="Basic and acidic residues" evidence="7">
    <location>
        <begin position="1"/>
        <end position="20"/>
    </location>
</feature>
<sequence>MMMLKQRGDPKQDVKEKLPQDQDWDNDGNLSPYSIREQLTRMAKKVKNATVAIEVIGRTVEYNDIVLLKMTKNHGSSDKYFRAGNDKYEQNEEEKKIIFIVQGLSVMGAKSLGIWNKNVALQGECPGVALDRNFDISWNNNRSINSCNQEYPGPVPFSEAETRAVRDVFHRYNHKIAAYFHVHAGSYDPSIFKGDAVLYPKGYTDSALDDDKYIDLRAEIEEAMRNASFRVLSVTVDTLYNWYGKVGGSSVDYASTVYGIPFALELVMQLYESESREDHSWNALSEIWFRILQVIFEFIWKNNNGNEIR</sequence>
<evidence type="ECO:0000256" key="4">
    <source>
        <dbReference type="ARBA" id="ARBA00022801"/>
    </source>
</evidence>
<gene>
    <name evidence="9" type="ORF">BINO364_LOCUS10104</name>
</gene>
<dbReference type="GO" id="GO:0004181">
    <property type="term" value="F:metallocarboxypeptidase activity"/>
    <property type="evidence" value="ECO:0007669"/>
    <property type="project" value="InterPro"/>
</dbReference>
<dbReference type="PANTHER" id="PTHR11705">
    <property type="entry name" value="PROTEASE FAMILY M14 CARBOXYPEPTIDASE A,B"/>
    <property type="match status" value="1"/>
</dbReference>
<name>A0A8J9W2L4_9NEOP</name>
<dbReference type="Gene3D" id="3.40.630.10">
    <property type="entry name" value="Zn peptidases"/>
    <property type="match status" value="1"/>
</dbReference>
<dbReference type="GO" id="GO:0005615">
    <property type="term" value="C:extracellular space"/>
    <property type="evidence" value="ECO:0007669"/>
    <property type="project" value="TreeGrafter"/>
</dbReference>
<evidence type="ECO:0000256" key="6">
    <source>
        <dbReference type="ARBA" id="ARBA00023049"/>
    </source>
</evidence>
<evidence type="ECO:0000256" key="5">
    <source>
        <dbReference type="ARBA" id="ARBA00022833"/>
    </source>
</evidence>
<keyword evidence="10" id="KW-1185">Reference proteome</keyword>
<comment type="cofactor">
    <cofactor evidence="1">
        <name>Zn(2+)</name>
        <dbReference type="ChEBI" id="CHEBI:29105"/>
    </cofactor>
</comment>
<feature type="domain" description="Peptidase M14" evidence="8">
    <location>
        <begin position="33"/>
        <end position="275"/>
    </location>
</feature>
<evidence type="ECO:0000259" key="8">
    <source>
        <dbReference type="SMART" id="SM00631"/>
    </source>
</evidence>
<dbReference type="SUPFAM" id="SSF53187">
    <property type="entry name" value="Zn-dependent exopeptidases"/>
    <property type="match status" value="1"/>
</dbReference>
<evidence type="ECO:0000313" key="10">
    <source>
        <dbReference type="Proteomes" id="UP000838878"/>
    </source>
</evidence>
<evidence type="ECO:0000256" key="3">
    <source>
        <dbReference type="ARBA" id="ARBA00022670"/>
    </source>
</evidence>
<feature type="non-terminal residue" evidence="9">
    <location>
        <position position="309"/>
    </location>
</feature>
<proteinExistence type="inferred from homology"/>
<dbReference type="EMBL" id="OV170224">
    <property type="protein sequence ID" value="CAH0724392.1"/>
    <property type="molecule type" value="Genomic_DNA"/>
</dbReference>
<dbReference type="Pfam" id="PF00246">
    <property type="entry name" value="Peptidase_M14"/>
    <property type="match status" value="1"/>
</dbReference>
<evidence type="ECO:0000256" key="1">
    <source>
        <dbReference type="ARBA" id="ARBA00001947"/>
    </source>
</evidence>
<keyword evidence="5" id="KW-0862">Zinc</keyword>
<dbReference type="PANTHER" id="PTHR11705:SF143">
    <property type="entry name" value="SLL0236 PROTEIN"/>
    <property type="match status" value="1"/>
</dbReference>
<dbReference type="InterPro" id="IPR000834">
    <property type="entry name" value="Peptidase_M14"/>
</dbReference>
<comment type="similarity">
    <text evidence="2">Belongs to the peptidase M14 family.</text>
</comment>
<evidence type="ECO:0000256" key="7">
    <source>
        <dbReference type="SAM" id="MobiDB-lite"/>
    </source>
</evidence>
<dbReference type="OrthoDB" id="3626597at2759"/>
<evidence type="ECO:0000256" key="2">
    <source>
        <dbReference type="ARBA" id="ARBA00005988"/>
    </source>
</evidence>
<dbReference type="SMART" id="SM00631">
    <property type="entry name" value="Zn_pept"/>
    <property type="match status" value="1"/>
</dbReference>
<organism evidence="9 10">
    <name type="scientific">Brenthis ino</name>
    <name type="common">lesser marbled fritillary</name>
    <dbReference type="NCBI Taxonomy" id="405034"/>
    <lineage>
        <taxon>Eukaryota</taxon>
        <taxon>Metazoa</taxon>
        <taxon>Ecdysozoa</taxon>
        <taxon>Arthropoda</taxon>
        <taxon>Hexapoda</taxon>
        <taxon>Insecta</taxon>
        <taxon>Pterygota</taxon>
        <taxon>Neoptera</taxon>
        <taxon>Endopterygota</taxon>
        <taxon>Lepidoptera</taxon>
        <taxon>Glossata</taxon>
        <taxon>Ditrysia</taxon>
        <taxon>Papilionoidea</taxon>
        <taxon>Nymphalidae</taxon>
        <taxon>Heliconiinae</taxon>
        <taxon>Argynnini</taxon>
        <taxon>Brenthis</taxon>
    </lineage>
</organism>
<protein>
    <recommendedName>
        <fullName evidence="8">Peptidase M14 domain-containing protein</fullName>
    </recommendedName>
</protein>
<evidence type="ECO:0000313" key="9">
    <source>
        <dbReference type="EMBL" id="CAH0724392.1"/>
    </source>
</evidence>
<feature type="region of interest" description="Disordered" evidence="7">
    <location>
        <begin position="1"/>
        <end position="30"/>
    </location>
</feature>
<accession>A0A8J9W2L4</accession>
<dbReference type="GO" id="GO:0006508">
    <property type="term" value="P:proteolysis"/>
    <property type="evidence" value="ECO:0007669"/>
    <property type="project" value="UniProtKB-KW"/>
</dbReference>
<keyword evidence="4" id="KW-0378">Hydrolase</keyword>
<reference evidence="9" key="1">
    <citation type="submission" date="2021-12" db="EMBL/GenBank/DDBJ databases">
        <authorList>
            <person name="Martin H S."/>
        </authorList>
    </citation>
    <scope>NUCLEOTIDE SEQUENCE</scope>
</reference>
<dbReference type="Proteomes" id="UP000838878">
    <property type="component" value="Chromosome 4"/>
</dbReference>
<keyword evidence="3" id="KW-0645">Protease</keyword>